<proteinExistence type="predicted"/>
<dbReference type="Proteomes" id="UP001412067">
    <property type="component" value="Unassembled WGS sequence"/>
</dbReference>
<sequence>MTRLLFNNMGFKDRVICNVMISGYSQQMHLKQFLTLIKSMDESRLWLDLFTTIASHSVITQLKSLVHGKQIIVL</sequence>
<evidence type="ECO:0000313" key="2">
    <source>
        <dbReference type="Proteomes" id="UP001412067"/>
    </source>
</evidence>
<organism evidence="1 2">
    <name type="scientific">Platanthera guangdongensis</name>
    <dbReference type="NCBI Taxonomy" id="2320717"/>
    <lineage>
        <taxon>Eukaryota</taxon>
        <taxon>Viridiplantae</taxon>
        <taxon>Streptophyta</taxon>
        <taxon>Embryophyta</taxon>
        <taxon>Tracheophyta</taxon>
        <taxon>Spermatophyta</taxon>
        <taxon>Magnoliopsida</taxon>
        <taxon>Liliopsida</taxon>
        <taxon>Asparagales</taxon>
        <taxon>Orchidaceae</taxon>
        <taxon>Orchidoideae</taxon>
        <taxon>Orchideae</taxon>
        <taxon>Orchidinae</taxon>
        <taxon>Platanthera</taxon>
    </lineage>
</organism>
<gene>
    <name evidence="1" type="ORF">KSP40_PGU016623</name>
</gene>
<accession>A0ABR2ML99</accession>
<keyword evidence="2" id="KW-1185">Reference proteome</keyword>
<comment type="caution">
    <text evidence="1">The sequence shown here is derived from an EMBL/GenBank/DDBJ whole genome shotgun (WGS) entry which is preliminary data.</text>
</comment>
<evidence type="ECO:0000313" key="1">
    <source>
        <dbReference type="EMBL" id="KAK8964846.1"/>
    </source>
</evidence>
<protein>
    <recommendedName>
        <fullName evidence="3">Pentatricopeptide repeat-containing protein</fullName>
    </recommendedName>
</protein>
<reference evidence="1 2" key="1">
    <citation type="journal article" date="2022" name="Nat. Plants">
        <title>Genomes of leafy and leafless Platanthera orchids illuminate the evolution of mycoheterotrophy.</title>
        <authorList>
            <person name="Li M.H."/>
            <person name="Liu K.W."/>
            <person name="Li Z."/>
            <person name="Lu H.C."/>
            <person name="Ye Q.L."/>
            <person name="Zhang D."/>
            <person name="Wang J.Y."/>
            <person name="Li Y.F."/>
            <person name="Zhong Z.M."/>
            <person name="Liu X."/>
            <person name="Yu X."/>
            <person name="Liu D.K."/>
            <person name="Tu X.D."/>
            <person name="Liu B."/>
            <person name="Hao Y."/>
            <person name="Liao X.Y."/>
            <person name="Jiang Y.T."/>
            <person name="Sun W.H."/>
            <person name="Chen J."/>
            <person name="Chen Y.Q."/>
            <person name="Ai Y."/>
            <person name="Zhai J.W."/>
            <person name="Wu S.S."/>
            <person name="Zhou Z."/>
            <person name="Hsiao Y.Y."/>
            <person name="Wu W.L."/>
            <person name="Chen Y.Y."/>
            <person name="Lin Y.F."/>
            <person name="Hsu J.L."/>
            <person name="Li C.Y."/>
            <person name="Wang Z.W."/>
            <person name="Zhao X."/>
            <person name="Zhong W.Y."/>
            <person name="Ma X.K."/>
            <person name="Ma L."/>
            <person name="Huang J."/>
            <person name="Chen G.Z."/>
            <person name="Huang M.Z."/>
            <person name="Huang L."/>
            <person name="Peng D.H."/>
            <person name="Luo Y.B."/>
            <person name="Zou S.Q."/>
            <person name="Chen S.P."/>
            <person name="Lan S."/>
            <person name="Tsai W.C."/>
            <person name="Van de Peer Y."/>
            <person name="Liu Z.J."/>
        </authorList>
    </citation>
    <scope>NUCLEOTIDE SEQUENCE [LARGE SCALE GENOMIC DNA]</scope>
    <source>
        <strain evidence="1">Lor288</strain>
    </source>
</reference>
<evidence type="ECO:0008006" key="3">
    <source>
        <dbReference type="Google" id="ProtNLM"/>
    </source>
</evidence>
<dbReference type="EMBL" id="JBBWWR010000006">
    <property type="protein sequence ID" value="KAK8964846.1"/>
    <property type="molecule type" value="Genomic_DNA"/>
</dbReference>
<name>A0ABR2ML99_9ASPA</name>